<protein>
    <submittedName>
        <fullName evidence="2">Uncharacterized protein</fullName>
    </submittedName>
</protein>
<dbReference type="GO" id="GO:0036064">
    <property type="term" value="C:ciliary basal body"/>
    <property type="evidence" value="ECO:0007669"/>
    <property type="project" value="TreeGrafter"/>
</dbReference>
<gene>
    <name evidence="2" type="ORF">ACAT0790_LOCUS40159</name>
</gene>
<accession>A0A7S1WEI3</accession>
<keyword evidence="1" id="KW-0175">Coiled coil</keyword>
<dbReference type="PANTHER" id="PTHR28661">
    <property type="entry name" value="SJOEGREN SYNDROME NUCLEAR AUTOANTIGEN 1"/>
    <property type="match status" value="1"/>
</dbReference>
<dbReference type="InterPro" id="IPR033362">
    <property type="entry name" value="SSNA1_fam"/>
</dbReference>
<organism evidence="2">
    <name type="scientific">Alexandrium catenella</name>
    <name type="common">Red tide dinoflagellate</name>
    <name type="synonym">Gonyaulax catenella</name>
    <dbReference type="NCBI Taxonomy" id="2925"/>
    <lineage>
        <taxon>Eukaryota</taxon>
        <taxon>Sar</taxon>
        <taxon>Alveolata</taxon>
        <taxon>Dinophyceae</taxon>
        <taxon>Gonyaulacales</taxon>
        <taxon>Pyrocystaceae</taxon>
        <taxon>Alexandrium</taxon>
    </lineage>
</organism>
<name>A0A7S1WEI3_ALECA</name>
<dbReference type="EMBL" id="HBGE01066874">
    <property type="protein sequence ID" value="CAD9163394.1"/>
    <property type="molecule type" value="Transcribed_RNA"/>
</dbReference>
<feature type="coiled-coil region" evidence="1">
    <location>
        <begin position="8"/>
        <end position="67"/>
    </location>
</feature>
<evidence type="ECO:0000313" key="2">
    <source>
        <dbReference type="EMBL" id="CAD9163394.1"/>
    </source>
</evidence>
<reference evidence="2" key="1">
    <citation type="submission" date="2021-01" db="EMBL/GenBank/DDBJ databases">
        <authorList>
            <person name="Corre E."/>
            <person name="Pelletier E."/>
            <person name="Niang G."/>
            <person name="Scheremetjew M."/>
            <person name="Finn R."/>
            <person name="Kale V."/>
            <person name="Holt S."/>
            <person name="Cochrane G."/>
            <person name="Meng A."/>
            <person name="Brown T."/>
            <person name="Cohen L."/>
        </authorList>
    </citation>
    <scope>NUCLEOTIDE SEQUENCE</scope>
    <source>
        <strain evidence="2">OF101</strain>
    </source>
</reference>
<dbReference type="AlphaFoldDB" id="A0A7S1WEI3"/>
<sequence length="111" mass="12936">MASQGATMQSFNNELVKSIEDLREKREELNRQILKEEEDKAKIQKELAILSDRLQKLNESLVRKTQARNEYDKTIQETEAAYMKILESSQTLLHVLKRETVNLTKKKQGSD</sequence>
<evidence type="ECO:0000256" key="1">
    <source>
        <dbReference type="SAM" id="Coils"/>
    </source>
</evidence>
<proteinExistence type="predicted"/>
<dbReference type="PANTHER" id="PTHR28661:SF1">
    <property type="entry name" value="MICROTUBULE NUCLEATION FACTOR SSNA1"/>
    <property type="match status" value="1"/>
</dbReference>